<gene>
    <name evidence="1" type="ORF">B296_00049975</name>
</gene>
<dbReference type="EMBL" id="AMZH03023739">
    <property type="protein sequence ID" value="RRT36339.1"/>
    <property type="molecule type" value="Genomic_DNA"/>
</dbReference>
<evidence type="ECO:0000313" key="2">
    <source>
        <dbReference type="Proteomes" id="UP000287651"/>
    </source>
</evidence>
<evidence type="ECO:0000313" key="1">
    <source>
        <dbReference type="EMBL" id="RRT36339.1"/>
    </source>
</evidence>
<sequence length="55" mass="6410">MMSQAAMLSEEQRHRNYMVALKMKVTLMRSFASLRTMIDLVMVLDMTQGMIVEKL</sequence>
<dbReference type="Proteomes" id="UP000287651">
    <property type="component" value="Unassembled WGS sequence"/>
</dbReference>
<protein>
    <submittedName>
        <fullName evidence="1">Uncharacterized protein</fullName>
    </submittedName>
</protein>
<accession>A0A426XA38</accession>
<organism evidence="1 2">
    <name type="scientific">Ensete ventricosum</name>
    <name type="common">Abyssinian banana</name>
    <name type="synonym">Musa ensete</name>
    <dbReference type="NCBI Taxonomy" id="4639"/>
    <lineage>
        <taxon>Eukaryota</taxon>
        <taxon>Viridiplantae</taxon>
        <taxon>Streptophyta</taxon>
        <taxon>Embryophyta</taxon>
        <taxon>Tracheophyta</taxon>
        <taxon>Spermatophyta</taxon>
        <taxon>Magnoliopsida</taxon>
        <taxon>Liliopsida</taxon>
        <taxon>Zingiberales</taxon>
        <taxon>Musaceae</taxon>
        <taxon>Ensete</taxon>
    </lineage>
</organism>
<comment type="caution">
    <text evidence="1">The sequence shown here is derived from an EMBL/GenBank/DDBJ whole genome shotgun (WGS) entry which is preliminary data.</text>
</comment>
<dbReference type="AlphaFoldDB" id="A0A426XA38"/>
<reference evidence="1 2" key="1">
    <citation type="journal article" date="2014" name="Agronomy (Basel)">
        <title>A Draft Genome Sequence for Ensete ventricosum, the Drought-Tolerant Tree Against Hunger.</title>
        <authorList>
            <person name="Harrison J."/>
            <person name="Moore K.A."/>
            <person name="Paszkiewicz K."/>
            <person name="Jones T."/>
            <person name="Grant M."/>
            <person name="Ambacheew D."/>
            <person name="Muzemil S."/>
            <person name="Studholme D.J."/>
        </authorList>
    </citation>
    <scope>NUCLEOTIDE SEQUENCE [LARGE SCALE GENOMIC DNA]</scope>
</reference>
<proteinExistence type="predicted"/>
<name>A0A426XA38_ENSVE</name>